<accession>A0A498BRP6</accession>
<evidence type="ECO:0000313" key="8">
    <source>
        <dbReference type="Proteomes" id="UP000273158"/>
    </source>
</evidence>
<feature type="transmembrane region" description="Helical" evidence="5">
    <location>
        <begin position="25"/>
        <end position="49"/>
    </location>
</feature>
<protein>
    <submittedName>
        <fullName evidence="7">Sulfate permease family protein</fullName>
    </submittedName>
</protein>
<evidence type="ECO:0000256" key="2">
    <source>
        <dbReference type="ARBA" id="ARBA00022692"/>
    </source>
</evidence>
<dbReference type="EMBL" id="RCDB01000004">
    <property type="protein sequence ID" value="RLK46605.1"/>
    <property type="molecule type" value="Genomic_DNA"/>
</dbReference>
<comment type="caution">
    <text evidence="7">The sequence shown here is derived from an EMBL/GenBank/DDBJ whole genome shotgun (WGS) entry which is preliminary data.</text>
</comment>
<proteinExistence type="predicted"/>
<evidence type="ECO:0000313" key="7">
    <source>
        <dbReference type="EMBL" id="RLK46605.1"/>
    </source>
</evidence>
<dbReference type="Proteomes" id="UP000273158">
    <property type="component" value="Unassembled WGS sequence"/>
</dbReference>
<dbReference type="Pfam" id="PF00916">
    <property type="entry name" value="Sulfate_transp"/>
    <property type="match status" value="1"/>
</dbReference>
<dbReference type="OrthoDB" id="9771198at2"/>
<evidence type="ECO:0000256" key="4">
    <source>
        <dbReference type="ARBA" id="ARBA00023136"/>
    </source>
</evidence>
<sequence length="114" mass="11611">MMTGVIMVLAGILRAGRLVSFVPTAVTTGFVTAVGVNIVLGQLSNFTGFDAQGPNRIVKTVDLLLHVPQWNLAAVIVGAITVLVILLLQPTPIASLGLVVAVVVGSGAAALLDL</sequence>
<comment type="subcellular location">
    <subcellularLocation>
        <location evidence="1">Membrane</location>
        <topology evidence="1">Multi-pass membrane protein</topology>
    </subcellularLocation>
</comment>
<dbReference type="InterPro" id="IPR011547">
    <property type="entry name" value="SLC26A/SulP_dom"/>
</dbReference>
<evidence type="ECO:0000256" key="3">
    <source>
        <dbReference type="ARBA" id="ARBA00022989"/>
    </source>
</evidence>
<evidence type="ECO:0000256" key="5">
    <source>
        <dbReference type="SAM" id="Phobius"/>
    </source>
</evidence>
<evidence type="ECO:0000256" key="1">
    <source>
        <dbReference type="ARBA" id="ARBA00004141"/>
    </source>
</evidence>
<feature type="transmembrane region" description="Helical" evidence="5">
    <location>
        <begin position="94"/>
        <end position="112"/>
    </location>
</feature>
<dbReference type="GO" id="GO:0055085">
    <property type="term" value="P:transmembrane transport"/>
    <property type="evidence" value="ECO:0007669"/>
    <property type="project" value="InterPro"/>
</dbReference>
<dbReference type="AlphaFoldDB" id="A0A498BRP6"/>
<dbReference type="GO" id="GO:0016020">
    <property type="term" value="C:membrane"/>
    <property type="evidence" value="ECO:0007669"/>
    <property type="project" value="UniProtKB-SubCell"/>
</dbReference>
<keyword evidence="3 5" id="KW-1133">Transmembrane helix</keyword>
<keyword evidence="8" id="KW-1185">Reference proteome</keyword>
<gene>
    <name evidence="7" type="ORF">C7474_2789</name>
</gene>
<evidence type="ECO:0000259" key="6">
    <source>
        <dbReference type="Pfam" id="PF00916"/>
    </source>
</evidence>
<dbReference type="InterPro" id="IPR001902">
    <property type="entry name" value="SLC26A/SulP_fam"/>
</dbReference>
<organism evidence="7 8">
    <name type="scientific">Microbacterium telephonicum</name>
    <dbReference type="NCBI Taxonomy" id="1714841"/>
    <lineage>
        <taxon>Bacteria</taxon>
        <taxon>Bacillati</taxon>
        <taxon>Actinomycetota</taxon>
        <taxon>Actinomycetes</taxon>
        <taxon>Micrococcales</taxon>
        <taxon>Microbacteriaceae</taxon>
        <taxon>Microbacterium</taxon>
    </lineage>
</organism>
<feature type="domain" description="SLC26A/SulP transporter" evidence="6">
    <location>
        <begin position="1"/>
        <end position="111"/>
    </location>
</feature>
<keyword evidence="4 5" id="KW-0472">Membrane</keyword>
<reference evidence="7 8" key="1">
    <citation type="journal article" date="2015" name="Stand. Genomic Sci.">
        <title>Genomic Encyclopedia of Bacterial and Archaeal Type Strains, Phase III: the genomes of soil and plant-associated and newly described type strains.</title>
        <authorList>
            <person name="Whitman W.B."/>
            <person name="Woyke T."/>
            <person name="Klenk H.P."/>
            <person name="Zhou Y."/>
            <person name="Lilburn T.G."/>
            <person name="Beck B.J."/>
            <person name="De Vos P."/>
            <person name="Vandamme P."/>
            <person name="Eisen J.A."/>
            <person name="Garrity G."/>
            <person name="Hugenholtz P."/>
            <person name="Kyrpides N.C."/>
        </authorList>
    </citation>
    <scope>NUCLEOTIDE SEQUENCE [LARGE SCALE GENOMIC DNA]</scope>
    <source>
        <strain evidence="7 8">S2T63</strain>
    </source>
</reference>
<feature type="transmembrane region" description="Helical" evidence="5">
    <location>
        <begin position="70"/>
        <end position="88"/>
    </location>
</feature>
<name>A0A498BRP6_9MICO</name>
<keyword evidence="2 5" id="KW-0812">Transmembrane</keyword>
<dbReference type="PANTHER" id="PTHR11814">
    <property type="entry name" value="SULFATE TRANSPORTER"/>
    <property type="match status" value="1"/>
</dbReference>